<protein>
    <submittedName>
        <fullName evidence="2">Uncharacterized protein</fullName>
    </submittedName>
</protein>
<dbReference type="EMBL" id="JABBGA010000007">
    <property type="protein sequence ID" value="NML26305.1"/>
    <property type="molecule type" value="Genomic_DNA"/>
</dbReference>
<evidence type="ECO:0000313" key="3">
    <source>
        <dbReference type="Proteomes" id="UP000580043"/>
    </source>
</evidence>
<organism evidence="2 3">
    <name type="scientific">Zoogloea dura</name>
    <dbReference type="NCBI Taxonomy" id="2728840"/>
    <lineage>
        <taxon>Bacteria</taxon>
        <taxon>Pseudomonadati</taxon>
        <taxon>Pseudomonadota</taxon>
        <taxon>Betaproteobacteria</taxon>
        <taxon>Rhodocyclales</taxon>
        <taxon>Zoogloeaceae</taxon>
        <taxon>Zoogloea</taxon>
    </lineage>
</organism>
<dbReference type="AlphaFoldDB" id="A0A848G5T3"/>
<reference evidence="2 3" key="1">
    <citation type="submission" date="2020-04" db="EMBL/GenBank/DDBJ databases">
        <title>Zoogloea sp. G-4-1-14 isolated from soil.</title>
        <authorList>
            <person name="Dahal R.H."/>
        </authorList>
    </citation>
    <scope>NUCLEOTIDE SEQUENCE [LARGE SCALE GENOMIC DNA]</scope>
    <source>
        <strain evidence="2 3">G-4-1-14</strain>
    </source>
</reference>
<keyword evidence="3" id="KW-1185">Reference proteome</keyword>
<gene>
    <name evidence="2" type="ORF">HHL15_11180</name>
</gene>
<dbReference type="RefSeq" id="WP_169145840.1">
    <property type="nucleotide sequence ID" value="NZ_JABBGA010000007.1"/>
</dbReference>
<evidence type="ECO:0000256" key="1">
    <source>
        <dbReference type="SAM" id="MobiDB-lite"/>
    </source>
</evidence>
<accession>A0A848G5T3</accession>
<name>A0A848G5T3_9RHOO</name>
<dbReference type="Proteomes" id="UP000580043">
    <property type="component" value="Unassembled WGS sequence"/>
</dbReference>
<feature type="region of interest" description="Disordered" evidence="1">
    <location>
        <begin position="1"/>
        <end position="70"/>
    </location>
</feature>
<comment type="caution">
    <text evidence="2">The sequence shown here is derived from an EMBL/GenBank/DDBJ whole genome shotgun (WGS) entry which is preliminary data.</text>
</comment>
<sequence>MANRTLGTRQKLVFRGPDQGPGRAAPKRPRNPLVVPALQRKAGPHDTSQGAKRQAGKRSLIRQLLGKEEA</sequence>
<evidence type="ECO:0000313" key="2">
    <source>
        <dbReference type="EMBL" id="NML26305.1"/>
    </source>
</evidence>
<proteinExistence type="predicted"/>